<proteinExistence type="predicted"/>
<gene>
    <name evidence="1" type="ORF">ACFSKK_22715</name>
</gene>
<organism evidence="1 2">
    <name type="scientific">Metabacillus endolithicus</name>
    <dbReference type="NCBI Taxonomy" id="1535204"/>
    <lineage>
        <taxon>Bacteria</taxon>
        <taxon>Bacillati</taxon>
        <taxon>Bacillota</taxon>
        <taxon>Bacilli</taxon>
        <taxon>Bacillales</taxon>
        <taxon>Bacillaceae</taxon>
        <taxon>Metabacillus</taxon>
    </lineage>
</organism>
<dbReference type="Proteomes" id="UP001597318">
    <property type="component" value="Unassembled WGS sequence"/>
</dbReference>
<dbReference type="EMBL" id="JBHUIK010000007">
    <property type="protein sequence ID" value="MFD2216493.1"/>
    <property type="molecule type" value="Genomic_DNA"/>
</dbReference>
<evidence type="ECO:0000313" key="1">
    <source>
        <dbReference type="EMBL" id="MFD2216493.1"/>
    </source>
</evidence>
<dbReference type="RefSeq" id="WP_247347561.1">
    <property type="nucleotide sequence ID" value="NZ_CP095551.1"/>
</dbReference>
<name>A0ABW5C261_9BACI</name>
<accession>A0ABW5C261</accession>
<reference evidence="2" key="1">
    <citation type="journal article" date="2019" name="Int. J. Syst. Evol. Microbiol.">
        <title>The Global Catalogue of Microorganisms (GCM) 10K type strain sequencing project: providing services to taxonomists for standard genome sequencing and annotation.</title>
        <authorList>
            <consortium name="The Broad Institute Genomics Platform"/>
            <consortium name="The Broad Institute Genome Sequencing Center for Infectious Disease"/>
            <person name="Wu L."/>
            <person name="Ma J."/>
        </authorList>
    </citation>
    <scope>NUCLEOTIDE SEQUENCE [LARGE SCALE GENOMIC DNA]</scope>
    <source>
        <strain evidence="2">CGMCC 1.15474</strain>
    </source>
</reference>
<protein>
    <submittedName>
        <fullName evidence="1">Uncharacterized protein</fullName>
    </submittedName>
</protein>
<evidence type="ECO:0000313" key="2">
    <source>
        <dbReference type="Proteomes" id="UP001597318"/>
    </source>
</evidence>
<sequence>MSEKMVANLIPTAAKILDLGVFNKVAVRDVDIKEEFGDTHSGDAVEVLTFYRTVRRTSKKNRRSITYALHIFLKGNTNKVEASAFVRTYRSKGNVTMGHRWSAVFQGYRDIDISTNRDLFKLVSQESISFDGLSVFISEAIKKSQEIFKITPKKDIYKQFHETIQYLTDLYNHENAIVDLMSVHLSSTTLSFSIICETGWGSDYHSNVTKDGKFAVMTMEVDPREVGDEVSPTFQAKEEIKSSDSGSTYEAFNKLFKAYGILNL</sequence>
<keyword evidence="2" id="KW-1185">Reference proteome</keyword>
<comment type="caution">
    <text evidence="1">The sequence shown here is derived from an EMBL/GenBank/DDBJ whole genome shotgun (WGS) entry which is preliminary data.</text>
</comment>